<protein>
    <submittedName>
        <fullName evidence="2">Uncharacterized protein</fullName>
    </submittedName>
</protein>
<feature type="region of interest" description="Disordered" evidence="1">
    <location>
        <begin position="1"/>
        <end position="29"/>
    </location>
</feature>
<feature type="compositionally biased region" description="Polar residues" evidence="1">
    <location>
        <begin position="1"/>
        <end position="11"/>
    </location>
</feature>
<evidence type="ECO:0000313" key="2">
    <source>
        <dbReference type="EMBL" id="QBH85295.1"/>
    </source>
</evidence>
<name>A0A481TYG9_HHV2</name>
<organism evidence="2">
    <name type="scientific">Human herpesvirus 2</name>
    <name type="common">HHV-2</name>
    <name type="synonym">Human herpes simplex virus 2</name>
    <dbReference type="NCBI Taxonomy" id="10310"/>
    <lineage>
        <taxon>Viruses</taxon>
        <taxon>Duplodnaviria</taxon>
        <taxon>Heunggongvirae</taxon>
        <taxon>Peploviricota</taxon>
        <taxon>Herviviricetes</taxon>
        <taxon>Herpesvirales</taxon>
        <taxon>Orthoherpesviridae</taxon>
        <taxon>Alphaherpesvirinae</taxon>
        <taxon>Simplexvirus</taxon>
        <taxon>Simplexvirus humanalpha2</taxon>
    </lineage>
</organism>
<evidence type="ECO:0000256" key="1">
    <source>
        <dbReference type="SAM" id="MobiDB-lite"/>
    </source>
</evidence>
<accession>A0A481TYG9</accession>
<sequence>MADSMARSSRSPGRWRLARRSACSASGRTPRTRFVPGAVGGMRATNANTAWGVMLPMRYRAAG</sequence>
<organismHost>
    <name type="scientific">Homo sapiens</name>
    <name type="common">Human</name>
    <dbReference type="NCBI Taxonomy" id="9606"/>
</organismHost>
<dbReference type="EMBL" id="MH790661">
    <property type="protein sequence ID" value="QBH85295.1"/>
    <property type="molecule type" value="Genomic_DNA"/>
</dbReference>
<proteinExistence type="predicted"/>
<reference evidence="2" key="1">
    <citation type="submission" date="2018-08" db="EMBL/GenBank/DDBJ databases">
        <title>HSV2 whole genome sequences from clinical isolates.</title>
        <authorList>
            <person name="Roychoudhury P."/>
            <person name="Greninger A.L."/>
            <person name="Jerome K.R."/>
            <person name="Johnston C."/>
            <person name="Wald A."/>
            <person name="Xie H."/>
        </authorList>
    </citation>
    <scope>NUCLEOTIDE SEQUENCE</scope>
    <source>
        <strain evidence="2">2000-3429</strain>
    </source>
</reference>